<dbReference type="CDD" id="cd16571">
    <property type="entry name" value="RING-HC_SIAHs"/>
    <property type="match status" value="1"/>
</dbReference>
<dbReference type="Proteomes" id="UP001318860">
    <property type="component" value="Unassembled WGS sequence"/>
</dbReference>
<reference evidence="8 9" key="1">
    <citation type="journal article" date="2021" name="Comput. Struct. Biotechnol. J.">
        <title>De novo genome assembly of the potent medicinal plant Rehmannia glutinosa using nanopore technology.</title>
        <authorList>
            <person name="Ma L."/>
            <person name="Dong C."/>
            <person name="Song C."/>
            <person name="Wang X."/>
            <person name="Zheng X."/>
            <person name="Niu Y."/>
            <person name="Chen S."/>
            <person name="Feng W."/>
        </authorList>
    </citation>
    <scope>NUCLEOTIDE SEQUENCE [LARGE SCALE GENOMIC DNA]</scope>
    <source>
        <strain evidence="8">DH-2019</strain>
    </source>
</reference>
<dbReference type="PROSITE" id="PS51081">
    <property type="entry name" value="ZF_SIAH"/>
    <property type="match status" value="1"/>
</dbReference>
<keyword evidence="3" id="KW-0862">Zinc</keyword>
<evidence type="ECO:0000256" key="1">
    <source>
        <dbReference type="ARBA" id="ARBA00022723"/>
    </source>
</evidence>
<evidence type="ECO:0000313" key="9">
    <source>
        <dbReference type="Proteomes" id="UP001318860"/>
    </source>
</evidence>
<accession>A0ABR0WV89</accession>
<dbReference type="PANTHER" id="PTHR46632">
    <property type="entry name" value="E3 UBIQUITIN-PROTEIN LIGASE SINA-LIKE 4"/>
    <property type="match status" value="1"/>
</dbReference>
<evidence type="ECO:0000313" key="8">
    <source>
        <dbReference type="EMBL" id="KAK6151044.1"/>
    </source>
</evidence>
<evidence type="ECO:0000256" key="6">
    <source>
        <dbReference type="SAM" id="MobiDB-lite"/>
    </source>
</evidence>
<proteinExistence type="predicted"/>
<gene>
    <name evidence="8" type="ORF">DH2020_015976</name>
</gene>
<feature type="domain" description="SIAH-type" evidence="7">
    <location>
        <begin position="228"/>
        <end position="286"/>
    </location>
</feature>
<dbReference type="EMBL" id="JABTTQ020000008">
    <property type="protein sequence ID" value="KAK6151044.1"/>
    <property type="molecule type" value="Genomic_DNA"/>
</dbReference>
<dbReference type="InterPro" id="IPR044286">
    <property type="entry name" value="SINL_plant"/>
</dbReference>
<feature type="region of interest" description="Disordered" evidence="6">
    <location>
        <begin position="84"/>
        <end position="143"/>
    </location>
</feature>
<organism evidence="8 9">
    <name type="scientific">Rehmannia glutinosa</name>
    <name type="common">Chinese foxglove</name>
    <dbReference type="NCBI Taxonomy" id="99300"/>
    <lineage>
        <taxon>Eukaryota</taxon>
        <taxon>Viridiplantae</taxon>
        <taxon>Streptophyta</taxon>
        <taxon>Embryophyta</taxon>
        <taxon>Tracheophyta</taxon>
        <taxon>Spermatophyta</taxon>
        <taxon>Magnoliopsida</taxon>
        <taxon>eudicotyledons</taxon>
        <taxon>Gunneridae</taxon>
        <taxon>Pentapetalae</taxon>
        <taxon>asterids</taxon>
        <taxon>lamiids</taxon>
        <taxon>Lamiales</taxon>
        <taxon>Orobanchaceae</taxon>
        <taxon>Rehmannieae</taxon>
        <taxon>Rehmannia</taxon>
    </lineage>
</organism>
<dbReference type="InterPro" id="IPR013010">
    <property type="entry name" value="Znf_SIAH"/>
</dbReference>
<evidence type="ECO:0000256" key="2">
    <source>
        <dbReference type="ARBA" id="ARBA00022771"/>
    </source>
</evidence>
<evidence type="ECO:0000256" key="5">
    <source>
        <dbReference type="PROSITE-ProRule" id="PRU00455"/>
    </source>
</evidence>
<feature type="region of interest" description="Disordered" evidence="6">
    <location>
        <begin position="15"/>
        <end position="42"/>
    </location>
</feature>
<dbReference type="PANTHER" id="PTHR46632:SF16">
    <property type="entry name" value="E3 UBIQUITIN-PROTEIN LIGASE SINA-LIKE 10"/>
    <property type="match status" value="1"/>
</dbReference>
<dbReference type="Pfam" id="PF21361">
    <property type="entry name" value="Sina_ZnF"/>
    <property type="match status" value="1"/>
</dbReference>
<protein>
    <recommendedName>
        <fullName evidence="7">SIAH-type domain-containing protein</fullName>
    </recommendedName>
</protein>
<dbReference type="Gene3D" id="3.30.40.10">
    <property type="entry name" value="Zinc/RING finger domain, C3HC4 (zinc finger)"/>
    <property type="match status" value="1"/>
</dbReference>
<dbReference type="SUPFAM" id="SSF49599">
    <property type="entry name" value="TRAF domain-like"/>
    <property type="match status" value="1"/>
</dbReference>
<evidence type="ECO:0000259" key="7">
    <source>
        <dbReference type="PROSITE" id="PS51081"/>
    </source>
</evidence>
<evidence type="ECO:0000256" key="4">
    <source>
        <dbReference type="ARBA" id="ARBA00024004"/>
    </source>
</evidence>
<comment type="caution">
    <text evidence="8">The sequence shown here is derived from an EMBL/GenBank/DDBJ whole genome shotgun (WGS) entry which is preliminary data.</text>
</comment>
<comment type="function">
    <text evidence="4">E3 ubiquitin-protein ligase that mediates ubiquitination and subsequent proteasomal degradation of target proteins. E3 ubiquitin ligases accept ubiquitin from an E2 ubiquitin-conjugating enzyme in the form of a thioester and then directly transfers the ubiquitin to targeted substrates. It probably triggers the ubiquitin-mediated degradation of different substrates.</text>
</comment>
<keyword evidence="1" id="KW-0479">Metal-binding</keyword>
<keyword evidence="9" id="KW-1185">Reference proteome</keyword>
<name>A0ABR0WV89_REHGL</name>
<feature type="compositionally biased region" description="Low complexity" evidence="6">
    <location>
        <begin position="94"/>
        <end position="105"/>
    </location>
</feature>
<evidence type="ECO:0000256" key="3">
    <source>
        <dbReference type="ARBA" id="ARBA00022833"/>
    </source>
</evidence>
<dbReference type="InterPro" id="IPR013083">
    <property type="entry name" value="Znf_RING/FYVE/PHD"/>
</dbReference>
<keyword evidence="2 5" id="KW-0863">Zinc-finger</keyword>
<sequence>MERRAIVYRRRKFMNGVSGVGDGNTNGEGPSNNRPSPKRPRLSIPNLITQRRSALAAAVSLSRPAAAAATNWPPRPLRLGLAVAEESEVESETDNSLSDSSSGSEGEAEEQGIELVGRPGAVVDLTRNGDGGGSDSERSKNPRTATLMDLDVLDCPICCEPLCSPVYQPILEINEIYLIHIHLIFQYKCENGHIACASCCTKMWNKCANCRRPIGYNRCRVIEKVLESVKVLCPNIQHGCMETLTYNKKLDHEKTCNYVPCSCPHSSCNYVGMSKCLYTHFARVHAQSSRQFVLDTVVSISMDNNQMQVFLQERSQNTLFILNRAIMSLGSFVNVVCIAPISSKGAFLYDLTAIVGDTSIKIKTGVECMPKWTVQALTKKCLIVPRDFIRARGQLKFDLIIRKNPAIAR</sequence>